<feature type="domain" description="AAA+ ATPase" evidence="1">
    <location>
        <begin position="33"/>
        <end position="222"/>
    </location>
</feature>
<dbReference type="SUPFAM" id="SSF52540">
    <property type="entry name" value="P-loop containing nucleoside triphosphate hydrolases"/>
    <property type="match status" value="1"/>
</dbReference>
<dbReference type="SMART" id="SM00382">
    <property type="entry name" value="AAA"/>
    <property type="match status" value="1"/>
</dbReference>
<proteinExistence type="predicted"/>
<organism evidence="2 3">
    <name type="scientific">Asanoa siamensis</name>
    <dbReference type="NCBI Taxonomy" id="926357"/>
    <lineage>
        <taxon>Bacteria</taxon>
        <taxon>Bacillati</taxon>
        <taxon>Actinomycetota</taxon>
        <taxon>Actinomycetes</taxon>
        <taxon>Micromonosporales</taxon>
        <taxon>Micromonosporaceae</taxon>
        <taxon>Asanoa</taxon>
    </lineage>
</organism>
<dbReference type="Pfam" id="PF13191">
    <property type="entry name" value="AAA_16"/>
    <property type="match status" value="1"/>
</dbReference>
<comment type="caution">
    <text evidence="2">The sequence shown here is derived from an EMBL/GenBank/DDBJ whole genome shotgun (WGS) entry which is preliminary data.</text>
</comment>
<evidence type="ECO:0000313" key="2">
    <source>
        <dbReference type="EMBL" id="GIF74648.1"/>
    </source>
</evidence>
<name>A0ABQ4CUF0_9ACTN</name>
<accession>A0ABQ4CUF0</accession>
<sequence>MTGGNYAGVVALVGRRRELAAVAELLDRAERGSGGHLVVTGPAGAGKTTLADAAAALARRRGIAVFRASAAASGPLVWNQLLRDLGVAELPAAPTTADLDRAARDVAAGGPRLLVVDDADRAGGMPFLTRLASGATSVLATAGRSLGLAPELHLGGLPEPDLARLFADLPAEAVHAVWLATGGRPGPAINMAAQLADLPDPADAVLRLALATPSRAEFLDLDVGLVRLLETAAQRDLPPGTRARVLARLARELLGDRSAGDRRRQLIDEATRLARATGDPETIAEVLDSRLHALWDPTAAQDRLAGAAEIVALARAAGSARLELRGLFWTFTARAELGDLDAAEEALRVYARTGELAGDAEVAVVVLSRQALLATIRGRFDVAERLAARTAEEGRRIGLADTERLVASFRGRLALLRGDAAGEVEPLRELARRLPGSFFEATAARTLAESGQDGEAALELARVLPAVLAGSGPRWLGAVADLAFVAARGGDPTAARTLYDALSPYRGRLVVWGRANMITGPVDDYLGRLAARLGRPDDAVDHLSRAVDLAERTGTLPWLAYTLAARAEVTGAPDDAARARAIAEQLGLGGLLATLTPAAGEWRLRRDGDDWRLDAGSETVRLRDGRGVRYLRALLAAPGQEIPALDLVAGGAGLRVPPAEPVLDDAARAAYQRRLATLGEHLDAADRAGDAERAALVEAERTALLAELRRATGLGGRPRTQSGEAERARVNATRALRATVERVAAGAPLAGAHLRASLHTGRLFRYQPAPGGPARWHV</sequence>
<dbReference type="InterPro" id="IPR041664">
    <property type="entry name" value="AAA_16"/>
</dbReference>
<dbReference type="InterPro" id="IPR027417">
    <property type="entry name" value="P-loop_NTPase"/>
</dbReference>
<dbReference type="EMBL" id="BONE01000033">
    <property type="protein sequence ID" value="GIF74648.1"/>
    <property type="molecule type" value="Genomic_DNA"/>
</dbReference>
<dbReference type="InterPro" id="IPR003593">
    <property type="entry name" value="AAA+_ATPase"/>
</dbReference>
<reference evidence="2 3" key="1">
    <citation type="submission" date="2021-01" db="EMBL/GenBank/DDBJ databases">
        <title>Whole genome shotgun sequence of Asanoa siamensis NBRC 107932.</title>
        <authorList>
            <person name="Komaki H."/>
            <person name="Tamura T."/>
        </authorList>
    </citation>
    <scope>NUCLEOTIDE SEQUENCE [LARGE SCALE GENOMIC DNA]</scope>
    <source>
        <strain evidence="2 3">NBRC 107932</strain>
    </source>
</reference>
<dbReference type="Gene3D" id="3.40.50.300">
    <property type="entry name" value="P-loop containing nucleotide triphosphate hydrolases"/>
    <property type="match status" value="1"/>
</dbReference>
<keyword evidence="3" id="KW-1185">Reference proteome</keyword>
<gene>
    <name evidence="2" type="ORF">Asi02nite_41660</name>
</gene>
<dbReference type="Proteomes" id="UP000604117">
    <property type="component" value="Unassembled WGS sequence"/>
</dbReference>
<protein>
    <recommendedName>
        <fullName evidence="1">AAA+ ATPase domain-containing protein</fullName>
    </recommendedName>
</protein>
<evidence type="ECO:0000313" key="3">
    <source>
        <dbReference type="Proteomes" id="UP000604117"/>
    </source>
</evidence>
<evidence type="ECO:0000259" key="1">
    <source>
        <dbReference type="SMART" id="SM00382"/>
    </source>
</evidence>